<proteinExistence type="predicted"/>
<comment type="caution">
    <text evidence="2">The sequence shown here is derived from an EMBL/GenBank/DDBJ whole genome shotgun (WGS) entry which is preliminary data.</text>
</comment>
<reference evidence="2" key="1">
    <citation type="submission" date="2023-02" db="EMBL/GenBank/DDBJ databases">
        <title>Tahibacter soli sp. nov. isolated from soil.</title>
        <authorList>
            <person name="Baek J.H."/>
            <person name="Lee J.K."/>
            <person name="Choi D.G."/>
            <person name="Jeon C.O."/>
        </authorList>
    </citation>
    <scope>NUCLEOTIDE SEQUENCE</scope>
    <source>
        <strain evidence="2">BL</strain>
    </source>
</reference>
<evidence type="ECO:0000313" key="3">
    <source>
        <dbReference type="Proteomes" id="UP001139971"/>
    </source>
</evidence>
<evidence type="ECO:0000313" key="2">
    <source>
        <dbReference type="EMBL" id="MDC8013856.1"/>
    </source>
</evidence>
<dbReference type="Proteomes" id="UP001139971">
    <property type="component" value="Unassembled WGS sequence"/>
</dbReference>
<gene>
    <name evidence="2" type="ORF">OD750_015035</name>
</gene>
<dbReference type="EMBL" id="JAOVZO020000018">
    <property type="protein sequence ID" value="MDC8013856.1"/>
    <property type="molecule type" value="Genomic_DNA"/>
</dbReference>
<accession>A0A9X4BID8</accession>
<protein>
    <submittedName>
        <fullName evidence="2">Uncharacterized protein</fullName>
    </submittedName>
</protein>
<dbReference type="AlphaFoldDB" id="A0A9X4BID8"/>
<organism evidence="2 3">
    <name type="scientific">Tahibacter soli</name>
    <dbReference type="NCBI Taxonomy" id="2983605"/>
    <lineage>
        <taxon>Bacteria</taxon>
        <taxon>Pseudomonadati</taxon>
        <taxon>Pseudomonadota</taxon>
        <taxon>Gammaproteobacteria</taxon>
        <taxon>Lysobacterales</taxon>
        <taxon>Rhodanobacteraceae</taxon>
        <taxon>Tahibacter</taxon>
    </lineage>
</organism>
<keyword evidence="3" id="KW-1185">Reference proteome</keyword>
<sequence length="106" mass="10954">MSESKCSAASIRNKCTTSGHSHCAYAAVEGFNTNNAAARFAARRRPSQASHSARSRPAQPSSSAVCTSCTATTFVSSARRNHACSGGHRYDCANGASSGASRAQPE</sequence>
<feature type="compositionally biased region" description="Polar residues" evidence="1">
    <location>
        <begin position="95"/>
        <end position="106"/>
    </location>
</feature>
<dbReference type="RefSeq" id="WP_263541501.1">
    <property type="nucleotide sequence ID" value="NZ_JAOVZO020000018.1"/>
</dbReference>
<feature type="region of interest" description="Disordered" evidence="1">
    <location>
        <begin position="86"/>
        <end position="106"/>
    </location>
</feature>
<feature type="region of interest" description="Disordered" evidence="1">
    <location>
        <begin position="40"/>
        <end position="64"/>
    </location>
</feature>
<evidence type="ECO:0000256" key="1">
    <source>
        <dbReference type="SAM" id="MobiDB-lite"/>
    </source>
</evidence>
<feature type="compositionally biased region" description="Low complexity" evidence="1">
    <location>
        <begin position="47"/>
        <end position="64"/>
    </location>
</feature>
<name>A0A9X4BID8_9GAMM</name>